<dbReference type="PANTHER" id="PTHR30349">
    <property type="entry name" value="PHAGE INTEGRASE-RELATED"/>
    <property type="match status" value="1"/>
</dbReference>
<dbReference type="PROSITE" id="PS51898">
    <property type="entry name" value="TYR_RECOMBINASE"/>
    <property type="match status" value="1"/>
</dbReference>
<keyword evidence="3" id="KW-0238">DNA-binding</keyword>
<dbReference type="Pfam" id="PF00589">
    <property type="entry name" value="Phage_integrase"/>
    <property type="match status" value="1"/>
</dbReference>
<keyword evidence="7" id="KW-1185">Reference proteome</keyword>
<dbReference type="STRING" id="655353.SAMN04488056_111180"/>
<dbReference type="CDD" id="cd01184">
    <property type="entry name" value="INT_C_like_1"/>
    <property type="match status" value="1"/>
</dbReference>
<dbReference type="GO" id="GO:0015074">
    <property type="term" value="P:DNA integration"/>
    <property type="evidence" value="ECO:0007669"/>
    <property type="project" value="UniProtKB-KW"/>
</dbReference>
<dbReference type="InterPro" id="IPR013762">
    <property type="entry name" value="Integrase-like_cat_sf"/>
</dbReference>
<dbReference type="Gene3D" id="1.10.150.130">
    <property type="match status" value="1"/>
</dbReference>
<evidence type="ECO:0000256" key="1">
    <source>
        <dbReference type="ARBA" id="ARBA00008857"/>
    </source>
</evidence>
<dbReference type="Gene3D" id="1.10.443.10">
    <property type="entry name" value="Intergrase catalytic core"/>
    <property type="match status" value="1"/>
</dbReference>
<dbReference type="GO" id="GO:0003677">
    <property type="term" value="F:DNA binding"/>
    <property type="evidence" value="ECO:0007669"/>
    <property type="project" value="UniProtKB-KW"/>
</dbReference>
<reference evidence="6 7" key="1">
    <citation type="submission" date="2016-10" db="EMBL/GenBank/DDBJ databases">
        <authorList>
            <person name="de Groot N.N."/>
        </authorList>
    </citation>
    <scope>NUCLEOTIDE SEQUENCE [LARGE SCALE GENOMIC DNA]</scope>
    <source>
        <strain evidence="6 7">CGMCC 1.9157</strain>
    </source>
</reference>
<feature type="domain" description="Tyr recombinase" evidence="5">
    <location>
        <begin position="345"/>
        <end position="557"/>
    </location>
</feature>
<dbReference type="Proteomes" id="UP000199236">
    <property type="component" value="Unassembled WGS sequence"/>
</dbReference>
<dbReference type="SUPFAM" id="SSF56349">
    <property type="entry name" value="DNA breaking-rejoining enzymes"/>
    <property type="match status" value="1"/>
</dbReference>
<dbReference type="InterPro" id="IPR002104">
    <property type="entry name" value="Integrase_catalytic"/>
</dbReference>
<keyword evidence="4" id="KW-0233">DNA recombination</keyword>
<dbReference type="Pfam" id="PF20172">
    <property type="entry name" value="DUF6538"/>
    <property type="match status" value="1"/>
</dbReference>
<protein>
    <submittedName>
        <fullName evidence="6">Phage integrase family protein</fullName>
    </submittedName>
</protein>
<dbReference type="InterPro" id="IPR046668">
    <property type="entry name" value="DUF6538"/>
</dbReference>
<evidence type="ECO:0000313" key="7">
    <source>
        <dbReference type="Proteomes" id="UP000199236"/>
    </source>
</evidence>
<evidence type="ECO:0000256" key="2">
    <source>
        <dbReference type="ARBA" id="ARBA00022908"/>
    </source>
</evidence>
<organism evidence="6 7">
    <name type="scientific">Cohaesibacter marisflavi</name>
    <dbReference type="NCBI Taxonomy" id="655353"/>
    <lineage>
        <taxon>Bacteria</taxon>
        <taxon>Pseudomonadati</taxon>
        <taxon>Pseudomonadota</taxon>
        <taxon>Alphaproteobacteria</taxon>
        <taxon>Hyphomicrobiales</taxon>
        <taxon>Cohaesibacteraceae</taxon>
    </lineage>
</organism>
<evidence type="ECO:0000259" key="5">
    <source>
        <dbReference type="PROSITE" id="PS51898"/>
    </source>
</evidence>
<dbReference type="PANTHER" id="PTHR30349:SF41">
    <property type="entry name" value="INTEGRASE_RECOMBINASE PROTEIN MJ0367-RELATED"/>
    <property type="match status" value="1"/>
</dbReference>
<dbReference type="GO" id="GO:0006310">
    <property type="term" value="P:DNA recombination"/>
    <property type="evidence" value="ECO:0007669"/>
    <property type="project" value="UniProtKB-KW"/>
</dbReference>
<keyword evidence="2" id="KW-0229">DNA integration</keyword>
<dbReference type="AlphaFoldDB" id="A0A1I5JI75"/>
<name>A0A1I5JI75_9HYPH</name>
<evidence type="ECO:0000313" key="6">
    <source>
        <dbReference type="EMBL" id="SFO72517.1"/>
    </source>
</evidence>
<sequence length="571" mass="65757">MTGHPRLYCRKGTYYHRAAIPVDIKETYPKSEETFSLKTKDYREALKRVRVAAASVDRLFEEHRHKRNSPATDELTSEQLKHIQDVYYAHLLEEDEEIRLDGFLDDADDGSLQFAPTFDEYGELLEDALDYNKGQLARGRSDVFLHAEAEEVLTWDSVNLKLAPGSPSWRLVERELLKATVRAYRDNRKRNEGEVVETPLLPKVTPRSDYPLLSVALEDWITERSRSSWKEKTASEHRVWISHFLATVGDRPIDQYRKVDAKAFKTALLSLPSNWNKKNVLKGLSLANAAEVARAADMEPMSDSNLNKIIGFVAAFWNWADSNFDDVQSGLFKGLKIKRTKSVREERDPFTMEELRKVFNVPIYRGCKSLRFWKRPGKLVPRDAGIYWVPLIGLYTGARLGEIIQLYVSDIKEENGVRYFDINEDGEDKRLKNRNSVRSIPIHQDLVQMGFLDLVESRKKARQKRVFPDLKAGDDGYYSSPFTKHFRRHLESIGIKRDTLVFHSFRHTLEDACRECGVAHDVMDAIQGHGEEGMSARYGRGYTLRRLNEEMQKIKYSGLDLSHIVHSPSGT</sequence>
<dbReference type="InterPro" id="IPR010998">
    <property type="entry name" value="Integrase_recombinase_N"/>
</dbReference>
<dbReference type="EMBL" id="FOVR01000011">
    <property type="protein sequence ID" value="SFO72517.1"/>
    <property type="molecule type" value="Genomic_DNA"/>
</dbReference>
<proteinExistence type="inferred from homology"/>
<evidence type="ECO:0000256" key="3">
    <source>
        <dbReference type="ARBA" id="ARBA00023125"/>
    </source>
</evidence>
<evidence type="ECO:0000256" key="4">
    <source>
        <dbReference type="ARBA" id="ARBA00023172"/>
    </source>
</evidence>
<comment type="similarity">
    <text evidence="1">Belongs to the 'phage' integrase family.</text>
</comment>
<dbReference type="InterPro" id="IPR050090">
    <property type="entry name" value="Tyrosine_recombinase_XerCD"/>
</dbReference>
<dbReference type="InterPro" id="IPR011010">
    <property type="entry name" value="DNA_brk_join_enz"/>
</dbReference>
<accession>A0A1I5JI75</accession>
<gene>
    <name evidence="6" type="ORF">SAMN04488056_111180</name>
</gene>